<accession>A0AAD7SJ03</accession>
<keyword evidence="3" id="KW-1185">Reference proteome</keyword>
<comment type="caution">
    <text evidence="2">The sequence shown here is derived from an EMBL/GenBank/DDBJ whole genome shotgun (WGS) entry which is preliminary data.</text>
</comment>
<feature type="region of interest" description="Disordered" evidence="1">
    <location>
        <begin position="15"/>
        <end position="43"/>
    </location>
</feature>
<evidence type="ECO:0000313" key="3">
    <source>
        <dbReference type="Proteomes" id="UP001221898"/>
    </source>
</evidence>
<sequence length="98" mass="10789">MNLIDRLPRVILGGEFFPEPSSRFRGTSGSRSTDTQPRRLGHLRLNSLRRALALQGRLLIQRSRPDRSMVPSAVGDGGSSPGDDHPRERGGPHPRARA</sequence>
<dbReference type="AlphaFoldDB" id="A0AAD7SJ03"/>
<feature type="region of interest" description="Disordered" evidence="1">
    <location>
        <begin position="59"/>
        <end position="98"/>
    </location>
</feature>
<feature type="compositionally biased region" description="Low complexity" evidence="1">
    <location>
        <begin position="21"/>
        <end position="33"/>
    </location>
</feature>
<reference evidence="2" key="1">
    <citation type="journal article" date="2023" name="Science">
        <title>Genome structures resolve the early diversification of teleost fishes.</title>
        <authorList>
            <person name="Parey E."/>
            <person name="Louis A."/>
            <person name="Montfort J."/>
            <person name="Bouchez O."/>
            <person name="Roques C."/>
            <person name="Iampietro C."/>
            <person name="Lluch J."/>
            <person name="Castinel A."/>
            <person name="Donnadieu C."/>
            <person name="Desvignes T."/>
            <person name="Floi Bucao C."/>
            <person name="Jouanno E."/>
            <person name="Wen M."/>
            <person name="Mejri S."/>
            <person name="Dirks R."/>
            <person name="Jansen H."/>
            <person name="Henkel C."/>
            <person name="Chen W.J."/>
            <person name="Zahm M."/>
            <person name="Cabau C."/>
            <person name="Klopp C."/>
            <person name="Thompson A.W."/>
            <person name="Robinson-Rechavi M."/>
            <person name="Braasch I."/>
            <person name="Lecointre G."/>
            <person name="Bobe J."/>
            <person name="Postlethwait J.H."/>
            <person name="Berthelot C."/>
            <person name="Roest Crollius H."/>
            <person name="Guiguen Y."/>
        </authorList>
    </citation>
    <scope>NUCLEOTIDE SEQUENCE</scope>
    <source>
        <strain evidence="2">NC1722</strain>
    </source>
</reference>
<name>A0AAD7SJ03_9TELE</name>
<feature type="compositionally biased region" description="Basic and acidic residues" evidence="1">
    <location>
        <begin position="82"/>
        <end position="91"/>
    </location>
</feature>
<organism evidence="2 3">
    <name type="scientific">Aldrovandia affinis</name>
    <dbReference type="NCBI Taxonomy" id="143900"/>
    <lineage>
        <taxon>Eukaryota</taxon>
        <taxon>Metazoa</taxon>
        <taxon>Chordata</taxon>
        <taxon>Craniata</taxon>
        <taxon>Vertebrata</taxon>
        <taxon>Euteleostomi</taxon>
        <taxon>Actinopterygii</taxon>
        <taxon>Neopterygii</taxon>
        <taxon>Teleostei</taxon>
        <taxon>Notacanthiformes</taxon>
        <taxon>Halosauridae</taxon>
        <taxon>Aldrovandia</taxon>
    </lineage>
</organism>
<gene>
    <name evidence="2" type="ORF">AAFF_G00359130</name>
</gene>
<dbReference type="Proteomes" id="UP001221898">
    <property type="component" value="Unassembled WGS sequence"/>
</dbReference>
<evidence type="ECO:0000256" key="1">
    <source>
        <dbReference type="SAM" id="MobiDB-lite"/>
    </source>
</evidence>
<evidence type="ECO:0000313" key="2">
    <source>
        <dbReference type="EMBL" id="KAJ8402997.1"/>
    </source>
</evidence>
<proteinExistence type="predicted"/>
<dbReference type="EMBL" id="JAINUG010000060">
    <property type="protein sequence ID" value="KAJ8402997.1"/>
    <property type="molecule type" value="Genomic_DNA"/>
</dbReference>
<protein>
    <submittedName>
        <fullName evidence="2">Uncharacterized protein</fullName>
    </submittedName>
</protein>